<organism evidence="2 3">
    <name type="scientific">Ignatzschineria rhizosphaerae</name>
    <dbReference type="NCBI Taxonomy" id="2923279"/>
    <lineage>
        <taxon>Bacteria</taxon>
        <taxon>Pseudomonadati</taxon>
        <taxon>Pseudomonadota</taxon>
        <taxon>Gammaproteobacteria</taxon>
        <taxon>Cardiobacteriales</taxon>
        <taxon>Ignatzschineriaceae</taxon>
        <taxon>Ignatzschineria</taxon>
    </lineage>
</organism>
<dbReference type="Proteomes" id="UP000829542">
    <property type="component" value="Chromosome"/>
</dbReference>
<dbReference type="EMBL" id="CP093379">
    <property type="protein sequence ID" value="UNM97223.1"/>
    <property type="molecule type" value="Genomic_DNA"/>
</dbReference>
<protein>
    <submittedName>
        <fullName evidence="2">DUF5710 domain-containing protein</fullName>
    </submittedName>
</protein>
<sequence>MKLYLNVPFAEKEEAKRLGARWNPELKLWFVEIKDTVPSPLYRWLIEEADYNLLAEDYSIVMASKPCWKCHEQTIVTTFILDRYYELVHFDVDEGETFFYNWQDVHNLSFVSNITALDPSVLAKMGEANSHYRKTYSKALEGSYFANNCTHCGMLQGDFNLYQEPSSIFYDCRDSEKFEKIITIDKPFKAKGNTALTAGSPEGIMIKIVGS</sequence>
<dbReference type="InterPro" id="IPR043764">
    <property type="entry name" value="DUF5710"/>
</dbReference>
<proteinExistence type="predicted"/>
<evidence type="ECO:0000259" key="1">
    <source>
        <dbReference type="Pfam" id="PF18974"/>
    </source>
</evidence>
<dbReference type="Pfam" id="PF18974">
    <property type="entry name" value="DUF5710"/>
    <property type="match status" value="1"/>
</dbReference>
<reference evidence="2 3" key="1">
    <citation type="submission" date="2022-03" db="EMBL/GenBank/DDBJ databases">
        <title>Ignatzschineria rhizosphaerae HR5S32.</title>
        <authorList>
            <person name="Sun J.Q."/>
            <person name="Feng J.Y."/>
        </authorList>
    </citation>
    <scope>NUCLEOTIDE SEQUENCE [LARGE SCALE GENOMIC DNA]</scope>
    <source>
        <strain evidence="2 3">HR5S32</strain>
    </source>
</reference>
<evidence type="ECO:0000313" key="3">
    <source>
        <dbReference type="Proteomes" id="UP000829542"/>
    </source>
</evidence>
<accession>A0ABY3X2W4</accession>
<gene>
    <name evidence="2" type="ORF">MMG00_05060</name>
</gene>
<evidence type="ECO:0000313" key="2">
    <source>
        <dbReference type="EMBL" id="UNM97223.1"/>
    </source>
</evidence>
<keyword evidence="3" id="KW-1185">Reference proteome</keyword>
<dbReference type="RefSeq" id="WP_242152319.1">
    <property type="nucleotide sequence ID" value="NZ_CP093379.1"/>
</dbReference>
<feature type="domain" description="DUF5710" evidence="1">
    <location>
        <begin position="2"/>
        <end position="45"/>
    </location>
</feature>
<name>A0ABY3X2W4_9GAMM</name>